<reference evidence="1" key="2">
    <citation type="submission" date="2005-06" db="EMBL/GenBank/DDBJ databases">
        <title>Sequencing of the draft genome and assembly of Crocosphaera watsonii WH 8501.</title>
        <authorList>
            <consortium name="US DOE Joint Genome Institute (JGI-PGF)"/>
            <person name="Copeland A."/>
            <person name="Lucas S."/>
            <person name="Lapidus A."/>
            <person name="Barry K."/>
            <person name="Detter C."/>
            <person name="Glavina T."/>
            <person name="Hammon N."/>
            <person name="Israni S."/>
            <person name="Pitluck S."/>
            <person name="Richardson P."/>
        </authorList>
    </citation>
    <scope>NUCLEOTIDE SEQUENCE [LARGE SCALE GENOMIC DNA]</scope>
    <source>
        <strain evidence="1">WH 8501</strain>
    </source>
</reference>
<evidence type="ECO:0000313" key="1">
    <source>
        <dbReference type="EMBL" id="EAM51707.1"/>
    </source>
</evidence>
<evidence type="ECO:0008006" key="3">
    <source>
        <dbReference type="Google" id="ProtNLM"/>
    </source>
</evidence>
<gene>
    <name evidence="1" type="ORF">CwatDRAFT_4865</name>
</gene>
<dbReference type="InterPro" id="IPR036249">
    <property type="entry name" value="Thioredoxin-like_sf"/>
</dbReference>
<dbReference type="Pfam" id="PF06999">
    <property type="entry name" value="Suc_Fer-like"/>
    <property type="match status" value="1"/>
</dbReference>
<evidence type="ECO:0000313" key="2">
    <source>
        <dbReference type="Proteomes" id="UP000003922"/>
    </source>
</evidence>
<dbReference type="SUPFAM" id="SSF52833">
    <property type="entry name" value="Thioredoxin-like"/>
    <property type="match status" value="1"/>
</dbReference>
<dbReference type="CDD" id="cd03062">
    <property type="entry name" value="TRX_Fd_Sucrase"/>
    <property type="match status" value="1"/>
</dbReference>
<proteinExistence type="predicted"/>
<protein>
    <recommendedName>
        <fullName evidence="3">Sucraseferredoxin-like</fullName>
    </recommendedName>
</protein>
<reference evidence="1" key="3">
    <citation type="submission" date="2016-12" db="EMBL/GenBank/DDBJ databases">
        <title>Annotation of the draft genome assembly of Crocosphaera watsonii WH 8501.</title>
        <authorList>
            <consortium name="US DOE Joint Genome Institute (JGI-ORNL)"/>
            <person name="Larimer F."/>
            <person name="Land M."/>
        </authorList>
    </citation>
    <scope>NUCLEOTIDE SEQUENCE</scope>
    <source>
        <strain evidence="1">WH 8501</strain>
    </source>
</reference>
<organism evidence="1 2">
    <name type="scientific">Crocosphaera watsonii WH 8501</name>
    <dbReference type="NCBI Taxonomy" id="165597"/>
    <lineage>
        <taxon>Bacteria</taxon>
        <taxon>Bacillati</taxon>
        <taxon>Cyanobacteriota</taxon>
        <taxon>Cyanophyceae</taxon>
        <taxon>Oscillatoriophycideae</taxon>
        <taxon>Chroococcales</taxon>
        <taxon>Aphanothecaceae</taxon>
        <taxon>Crocosphaera</taxon>
    </lineage>
</organism>
<dbReference type="Gene3D" id="3.40.30.10">
    <property type="entry name" value="Glutaredoxin"/>
    <property type="match status" value="1"/>
</dbReference>
<dbReference type="KEGG" id="cwa:CwatDRAFT_4865"/>
<sequence length="363" mass="42303">MVSTKPNQTECQYCSVISQTNREDPIGTARTHDHWLILELKQPWSPAMWVEDEELQPLVKNLKQLIWKKGIMVRPIAIAPDREYSQPGYARLFYYYRPAKLFARYQKKEFLVPQNQLIPLAMDLVKSLTDKSQSLKHWDTYQQDSEQIRDILVCTHANVDLACGRFGYPIYKELRSHYTKNSTQPLRVWRSSHFGGHKFAPTLIDLPQGRYWGHLTSESLDTLINHSDSPETMPSLYRGWAGMGKFAQIVERELWQQEGWSWFNYPKAAKVIKIEAKGIMPYIFQVLRFLPFPQVNLLLDRLAQKATGVWIHLEFSKDNVIKKYEAKVEISGQVNSAPYSGKEIILRPVNQYHVTYLKEISTP</sequence>
<dbReference type="InterPro" id="IPR010350">
    <property type="entry name" value="Aim32/Apd1-like_bac"/>
</dbReference>
<dbReference type="AlphaFoldDB" id="Q4C6C1"/>
<dbReference type="PANTHER" id="PTHR31902">
    <property type="entry name" value="ACTIN PATCHES DISTAL PROTEIN 1"/>
    <property type="match status" value="1"/>
</dbReference>
<keyword evidence="2" id="KW-1185">Reference proteome</keyword>
<name>Q4C6C1_CROWT</name>
<dbReference type="RefSeq" id="WP_007304848.1">
    <property type="nucleotide sequence ID" value="NZ_AADV02000004.1"/>
</dbReference>
<dbReference type="PANTHER" id="PTHR31902:SF22">
    <property type="entry name" value="SLL1203 PROTEIN"/>
    <property type="match status" value="1"/>
</dbReference>
<accession>Q4C6C1</accession>
<reference evidence="1" key="1">
    <citation type="submission" date="2004-02" db="EMBL/GenBank/DDBJ databases">
        <authorList>
            <consortium name="DOE Joint Genome Institute"/>
        </authorList>
    </citation>
    <scope>NUCLEOTIDE SEQUENCE [LARGE SCALE GENOMIC DNA]</scope>
    <source>
        <strain evidence="1">WH 8501</strain>
    </source>
</reference>
<dbReference type="EMBL" id="AADV02000004">
    <property type="protein sequence ID" value="EAM51707.1"/>
    <property type="molecule type" value="Genomic_DNA"/>
</dbReference>
<dbReference type="PIRSF" id="PIRSF035042">
    <property type="entry name" value="UCP035042_thirdx"/>
    <property type="match status" value="1"/>
</dbReference>
<dbReference type="InterPro" id="IPR009737">
    <property type="entry name" value="Aim32/Apd1-like"/>
</dbReference>
<dbReference type="Proteomes" id="UP000003922">
    <property type="component" value="Unassembled WGS sequence"/>
</dbReference>
<comment type="caution">
    <text evidence="1">The sequence shown here is derived from an EMBL/GenBank/DDBJ whole genome shotgun (WGS) entry which is preliminary data.</text>
</comment>
<dbReference type="OrthoDB" id="3399139at2"/>